<comment type="caution">
    <text evidence="3">The sequence shown here is derived from an EMBL/GenBank/DDBJ whole genome shotgun (WGS) entry which is preliminary data.</text>
</comment>
<evidence type="ECO:0000313" key="4">
    <source>
        <dbReference type="Proteomes" id="UP000439983"/>
    </source>
</evidence>
<dbReference type="AlphaFoldDB" id="A0A6N7LM06"/>
<dbReference type="PANTHER" id="PTHR23088">
    <property type="entry name" value="NITRILASE-RELATED"/>
    <property type="match status" value="1"/>
</dbReference>
<keyword evidence="1 3" id="KW-0378">Hydrolase</keyword>
<dbReference type="PANTHER" id="PTHR23088:SF27">
    <property type="entry name" value="DEAMINATED GLUTATHIONE AMIDASE"/>
    <property type="match status" value="1"/>
</dbReference>
<dbReference type="EMBL" id="WITC01000126">
    <property type="protein sequence ID" value="MQX18913.1"/>
    <property type="molecule type" value="Genomic_DNA"/>
</dbReference>
<dbReference type="InterPro" id="IPR036526">
    <property type="entry name" value="C-N_Hydrolase_sf"/>
</dbReference>
<dbReference type="InterPro" id="IPR045254">
    <property type="entry name" value="Nit1/2_C-N_Hydrolase"/>
</dbReference>
<feature type="domain" description="CN hydrolase" evidence="2">
    <location>
        <begin position="1"/>
        <end position="253"/>
    </location>
</feature>
<sequence>MKISLIQTSPQKDRDENLRVTRELMLSAVKSDRPDLIVLPEYFAWYGKNVEEKLAMAEPTSGGPAYQMAQEFAKEHGVYVHAGTIIEKVEGENRVYNTSFVFDREGREVAAYRKIHLFDIIAPDGTAHKESETVKPGQDIVTYDIDGLKVGCAICYDIRFFELFLQLQRAGCDVIVLPAAFTLQTGKDHWEVLARARAIETQTYFVACGSTGVSTEGNEKYHFYGHSLVCDPWGHTVARASDGVGFVTARIDAAQIRRVRGLIPMTQHRRLTCA</sequence>
<dbReference type="InterPro" id="IPR003010">
    <property type="entry name" value="C-N_Hydrolase"/>
</dbReference>
<dbReference type="Proteomes" id="UP000439983">
    <property type="component" value="Unassembled WGS sequence"/>
</dbReference>
<organism evidence="3 4">
    <name type="scientific">Sinorhizobium terangae</name>
    <dbReference type="NCBI Taxonomy" id="110322"/>
    <lineage>
        <taxon>Bacteria</taxon>
        <taxon>Pseudomonadati</taxon>
        <taxon>Pseudomonadota</taxon>
        <taxon>Alphaproteobacteria</taxon>
        <taxon>Hyphomicrobiales</taxon>
        <taxon>Rhizobiaceae</taxon>
        <taxon>Sinorhizobium/Ensifer group</taxon>
        <taxon>Sinorhizobium</taxon>
    </lineage>
</organism>
<dbReference type="PROSITE" id="PS50263">
    <property type="entry name" value="CN_HYDROLASE"/>
    <property type="match status" value="1"/>
</dbReference>
<reference evidence="3 4" key="1">
    <citation type="journal article" date="2013" name="Genome Biol.">
        <title>Comparative genomics of the core and accessory genomes of 48 Sinorhizobium strains comprising five genospecies.</title>
        <authorList>
            <person name="Sugawara M."/>
            <person name="Epstein B."/>
            <person name="Badgley B.D."/>
            <person name="Unno T."/>
            <person name="Xu L."/>
            <person name="Reese J."/>
            <person name="Gyaneshwar P."/>
            <person name="Denny R."/>
            <person name="Mudge J."/>
            <person name="Bharti A.K."/>
            <person name="Farmer A.D."/>
            <person name="May G.D."/>
            <person name="Woodward J.E."/>
            <person name="Medigue C."/>
            <person name="Vallenet D."/>
            <person name="Lajus A."/>
            <person name="Rouy Z."/>
            <person name="Martinez-Vaz B."/>
            <person name="Tiffin P."/>
            <person name="Young N.D."/>
            <person name="Sadowsky M.J."/>
        </authorList>
    </citation>
    <scope>NUCLEOTIDE SEQUENCE [LARGE SCALE GENOMIC DNA]</scope>
    <source>
        <strain evidence="3 4">USDA4894</strain>
    </source>
</reference>
<name>A0A6N7LM06_SINTE</name>
<evidence type="ECO:0000256" key="1">
    <source>
        <dbReference type="ARBA" id="ARBA00022801"/>
    </source>
</evidence>
<accession>A0A6N7LM06</accession>
<dbReference type="RefSeq" id="WP_184108919.1">
    <property type="nucleotide sequence ID" value="NZ_JACIGA010000016.1"/>
</dbReference>
<keyword evidence="4" id="KW-1185">Reference proteome</keyword>
<evidence type="ECO:0000259" key="2">
    <source>
        <dbReference type="PROSITE" id="PS50263"/>
    </source>
</evidence>
<dbReference type="Pfam" id="PF00795">
    <property type="entry name" value="CN_hydrolase"/>
    <property type="match status" value="1"/>
</dbReference>
<dbReference type="Gene3D" id="3.60.110.10">
    <property type="entry name" value="Carbon-nitrogen hydrolase"/>
    <property type="match status" value="1"/>
</dbReference>
<dbReference type="CDD" id="cd07572">
    <property type="entry name" value="nit"/>
    <property type="match status" value="1"/>
</dbReference>
<proteinExistence type="predicted"/>
<protein>
    <submittedName>
        <fullName evidence="3">Carbon-nitrogen hydrolase family protein</fullName>
    </submittedName>
</protein>
<evidence type="ECO:0000313" key="3">
    <source>
        <dbReference type="EMBL" id="MQX18913.1"/>
    </source>
</evidence>
<dbReference type="GO" id="GO:0016811">
    <property type="term" value="F:hydrolase activity, acting on carbon-nitrogen (but not peptide) bonds, in linear amides"/>
    <property type="evidence" value="ECO:0007669"/>
    <property type="project" value="InterPro"/>
</dbReference>
<gene>
    <name evidence="3" type="ORF">GHK62_30510</name>
</gene>
<dbReference type="SUPFAM" id="SSF56317">
    <property type="entry name" value="Carbon-nitrogen hydrolase"/>
    <property type="match status" value="1"/>
</dbReference>